<comment type="similarity">
    <text evidence="2 10">Belongs to the purine nucleoside phosphorylase YfiH/LACC1 family.</text>
</comment>
<evidence type="ECO:0000256" key="6">
    <source>
        <dbReference type="ARBA" id="ARBA00022833"/>
    </source>
</evidence>
<dbReference type="InterPro" id="IPR038371">
    <property type="entry name" value="Cu_polyphenol_OxRdtase_sf"/>
</dbReference>
<evidence type="ECO:0000256" key="9">
    <source>
        <dbReference type="ARBA" id="ARBA00049893"/>
    </source>
</evidence>
<dbReference type="PANTHER" id="PTHR30616">
    <property type="entry name" value="UNCHARACTERIZED PROTEIN YFIH"/>
    <property type="match status" value="1"/>
</dbReference>
<dbReference type="RefSeq" id="WP_343068320.1">
    <property type="nucleotide sequence ID" value="NZ_JACHFE010000007.1"/>
</dbReference>
<evidence type="ECO:0000256" key="3">
    <source>
        <dbReference type="ARBA" id="ARBA00022679"/>
    </source>
</evidence>
<keyword evidence="4" id="KW-0479">Metal-binding</keyword>
<comment type="catalytic activity">
    <reaction evidence="7">
        <text>adenosine + H2O + H(+) = inosine + NH4(+)</text>
        <dbReference type="Rhea" id="RHEA:24408"/>
        <dbReference type="ChEBI" id="CHEBI:15377"/>
        <dbReference type="ChEBI" id="CHEBI:15378"/>
        <dbReference type="ChEBI" id="CHEBI:16335"/>
        <dbReference type="ChEBI" id="CHEBI:17596"/>
        <dbReference type="ChEBI" id="CHEBI:28938"/>
        <dbReference type="EC" id="3.5.4.4"/>
    </reaction>
    <physiologicalReaction direction="left-to-right" evidence="7">
        <dbReference type="Rhea" id="RHEA:24409"/>
    </physiologicalReaction>
</comment>
<evidence type="ECO:0000313" key="11">
    <source>
        <dbReference type="EMBL" id="MBB5322153.1"/>
    </source>
</evidence>
<dbReference type="InterPro" id="IPR003730">
    <property type="entry name" value="Cu_polyphenol_OxRdtase"/>
</dbReference>
<keyword evidence="6" id="KW-0862">Zinc</keyword>
<evidence type="ECO:0000256" key="7">
    <source>
        <dbReference type="ARBA" id="ARBA00047989"/>
    </source>
</evidence>
<dbReference type="PANTHER" id="PTHR30616:SF2">
    <property type="entry name" value="PURINE NUCLEOSIDE PHOSPHORYLASE LACC1"/>
    <property type="match status" value="1"/>
</dbReference>
<keyword evidence="12" id="KW-1185">Reference proteome</keyword>
<proteinExistence type="inferred from homology"/>
<dbReference type="GO" id="GO:0016787">
    <property type="term" value="F:hydrolase activity"/>
    <property type="evidence" value="ECO:0007669"/>
    <property type="project" value="UniProtKB-KW"/>
</dbReference>
<dbReference type="EMBL" id="JACHFE010000007">
    <property type="protein sequence ID" value="MBB5322153.1"/>
    <property type="molecule type" value="Genomic_DNA"/>
</dbReference>
<dbReference type="GO" id="GO:0017061">
    <property type="term" value="F:S-methyl-5-thioadenosine phosphorylase activity"/>
    <property type="evidence" value="ECO:0007669"/>
    <property type="project" value="UniProtKB-EC"/>
</dbReference>
<evidence type="ECO:0000256" key="5">
    <source>
        <dbReference type="ARBA" id="ARBA00022801"/>
    </source>
</evidence>
<protein>
    <recommendedName>
        <fullName evidence="10">Purine nucleoside phosphorylase</fullName>
    </recommendedName>
</protein>
<dbReference type="NCBIfam" id="TIGR00726">
    <property type="entry name" value="peptidoglycan editing factor PgeF"/>
    <property type="match status" value="1"/>
</dbReference>
<keyword evidence="3" id="KW-0808">Transferase</keyword>
<dbReference type="Proteomes" id="UP000591735">
    <property type="component" value="Unassembled WGS sequence"/>
</dbReference>
<sequence>MISERQWLEPEWPLTDRVGALCTTRLGGVSEAPWDSFNQGLHVGDNPDHVIRNRRRLAQSAGLESGSIGWLDQVHGTRVVELTPQTVTTVPEADASFTRHPGMACAILTADCLPVVLADDQASVVGAAHAGWRSLCGGVLENLVDSLGVGRQCLHAWLGPAIGPERFEVGPEVREAFISQHPEAERAFVTSPSRSGHYLADIYELARIRLAHAGVTRIHGGGLCTVSDSARFFSYRRDGQTGRMATLVWLKQTVSPES</sequence>
<name>A0A840UD77_9GAMM</name>
<dbReference type="Pfam" id="PF02578">
    <property type="entry name" value="Cu-oxidase_4"/>
    <property type="match status" value="1"/>
</dbReference>
<evidence type="ECO:0000256" key="2">
    <source>
        <dbReference type="ARBA" id="ARBA00007353"/>
    </source>
</evidence>
<evidence type="ECO:0000256" key="8">
    <source>
        <dbReference type="ARBA" id="ARBA00048968"/>
    </source>
</evidence>
<keyword evidence="5" id="KW-0378">Hydrolase</keyword>
<dbReference type="SUPFAM" id="SSF64438">
    <property type="entry name" value="CNF1/YfiH-like putative cysteine hydrolases"/>
    <property type="match status" value="1"/>
</dbReference>
<accession>A0A840UD77</accession>
<dbReference type="CDD" id="cd16833">
    <property type="entry name" value="YfiH"/>
    <property type="match status" value="1"/>
</dbReference>
<dbReference type="Gene3D" id="3.60.140.10">
    <property type="entry name" value="CNF1/YfiH-like putative cysteine hydrolases"/>
    <property type="match status" value="1"/>
</dbReference>
<comment type="catalytic activity">
    <reaction evidence="8">
        <text>adenosine + phosphate = alpha-D-ribose 1-phosphate + adenine</text>
        <dbReference type="Rhea" id="RHEA:27642"/>
        <dbReference type="ChEBI" id="CHEBI:16335"/>
        <dbReference type="ChEBI" id="CHEBI:16708"/>
        <dbReference type="ChEBI" id="CHEBI:43474"/>
        <dbReference type="ChEBI" id="CHEBI:57720"/>
        <dbReference type="EC" id="2.4.2.1"/>
    </reaction>
    <physiologicalReaction direction="left-to-right" evidence="8">
        <dbReference type="Rhea" id="RHEA:27643"/>
    </physiologicalReaction>
</comment>
<organism evidence="11 12">
    <name type="scientific">Marinobacter oulmenensis</name>
    <dbReference type="NCBI Taxonomy" id="643747"/>
    <lineage>
        <taxon>Bacteria</taxon>
        <taxon>Pseudomonadati</taxon>
        <taxon>Pseudomonadota</taxon>
        <taxon>Gammaproteobacteria</taxon>
        <taxon>Pseudomonadales</taxon>
        <taxon>Marinobacteraceae</taxon>
        <taxon>Marinobacter</taxon>
    </lineage>
</organism>
<evidence type="ECO:0000313" key="12">
    <source>
        <dbReference type="Proteomes" id="UP000591735"/>
    </source>
</evidence>
<dbReference type="InterPro" id="IPR011324">
    <property type="entry name" value="Cytotoxic_necrot_fac-like_cat"/>
</dbReference>
<evidence type="ECO:0000256" key="10">
    <source>
        <dbReference type="RuleBase" id="RU361274"/>
    </source>
</evidence>
<dbReference type="AlphaFoldDB" id="A0A840UD77"/>
<dbReference type="GO" id="GO:0005507">
    <property type="term" value="F:copper ion binding"/>
    <property type="evidence" value="ECO:0007669"/>
    <property type="project" value="TreeGrafter"/>
</dbReference>
<gene>
    <name evidence="11" type="ORF">HNR38_002648</name>
</gene>
<comment type="catalytic activity">
    <reaction evidence="1">
        <text>inosine + phosphate = alpha-D-ribose 1-phosphate + hypoxanthine</text>
        <dbReference type="Rhea" id="RHEA:27646"/>
        <dbReference type="ChEBI" id="CHEBI:17368"/>
        <dbReference type="ChEBI" id="CHEBI:17596"/>
        <dbReference type="ChEBI" id="CHEBI:43474"/>
        <dbReference type="ChEBI" id="CHEBI:57720"/>
        <dbReference type="EC" id="2.4.2.1"/>
    </reaction>
    <physiologicalReaction direction="left-to-right" evidence="1">
        <dbReference type="Rhea" id="RHEA:27647"/>
    </physiologicalReaction>
</comment>
<comment type="caution">
    <text evidence="11">The sequence shown here is derived from an EMBL/GenBank/DDBJ whole genome shotgun (WGS) entry which is preliminary data.</text>
</comment>
<evidence type="ECO:0000256" key="4">
    <source>
        <dbReference type="ARBA" id="ARBA00022723"/>
    </source>
</evidence>
<evidence type="ECO:0000256" key="1">
    <source>
        <dbReference type="ARBA" id="ARBA00000553"/>
    </source>
</evidence>
<comment type="catalytic activity">
    <reaction evidence="9">
        <text>S-methyl-5'-thioadenosine + phosphate = 5-(methylsulfanyl)-alpha-D-ribose 1-phosphate + adenine</text>
        <dbReference type="Rhea" id="RHEA:11852"/>
        <dbReference type="ChEBI" id="CHEBI:16708"/>
        <dbReference type="ChEBI" id="CHEBI:17509"/>
        <dbReference type="ChEBI" id="CHEBI:43474"/>
        <dbReference type="ChEBI" id="CHEBI:58533"/>
        <dbReference type="EC" id="2.4.2.28"/>
    </reaction>
    <physiologicalReaction direction="left-to-right" evidence="9">
        <dbReference type="Rhea" id="RHEA:11853"/>
    </physiologicalReaction>
</comment>
<reference evidence="11 12" key="1">
    <citation type="submission" date="2020-08" db="EMBL/GenBank/DDBJ databases">
        <title>Genomic Encyclopedia of Type Strains, Phase IV (KMG-IV): sequencing the most valuable type-strain genomes for metagenomic binning, comparative biology and taxonomic classification.</title>
        <authorList>
            <person name="Goeker M."/>
        </authorList>
    </citation>
    <scope>NUCLEOTIDE SEQUENCE [LARGE SCALE GENOMIC DNA]</scope>
    <source>
        <strain evidence="11 12">DSM 22359</strain>
    </source>
</reference>